<dbReference type="AlphaFoldDB" id="A0AAF0IR54"/>
<sequence>MLSAPDPYPAVSTQNPAPDDAQIESKTPEICVDYLSHDWKDEDVWNSWKAMTKRKNEISNGLRLENASWRTWAKQRGKLKTVSPETLNWLKESDVTWLYGPLHGEAKPVPPPKVATTAERLGIDDHSGKKSILKHRTLTDLLQQPRTLSLANEEEPEDAWSKKSELHTVRSEVHLARPTDLRRRLGSPELERGDAAEAAEAKARRHISFNHRVEQCVALDYSGVSSEEETSASEASDASSDAAPSSRRSSTASSEPPASIARLEPTQLKTPHEFHLQTSPVTHMSGFIDSDDDSYDDEDARYSVADPVPVTQDLALDQDGYDYYASDEEYDGASAPYVQSVSNTASGVSSATHANPPPPVSAHDTRLDPVDPPPDPTPADGPRGRTPQRVPRGGDRKIPRAAGAPPSVPHEPLVVDVANLPSPSLEESAAASAERDQARSEDRRAAASLGPTPQNTPDGPIAGYARRTDAPTDGARPSGALVAPPAGSPAVPLADDYVEAADGGLIAGAVEILNTARDLIGTLMGSSGPGGRPWYE</sequence>
<dbReference type="GO" id="GO:0042149">
    <property type="term" value="P:cellular response to glucose starvation"/>
    <property type="evidence" value="ECO:0007669"/>
    <property type="project" value="TreeGrafter"/>
</dbReference>
<feature type="compositionally biased region" description="Low complexity" evidence="1">
    <location>
        <begin position="420"/>
        <end position="432"/>
    </location>
</feature>
<evidence type="ECO:0000256" key="1">
    <source>
        <dbReference type="SAM" id="MobiDB-lite"/>
    </source>
</evidence>
<feature type="compositionally biased region" description="Low complexity" evidence="1">
    <location>
        <begin position="232"/>
        <end position="259"/>
    </location>
</feature>
<organism evidence="3 4">
    <name type="scientific">Malassezia brasiliensis</name>
    <dbReference type="NCBI Taxonomy" id="1821822"/>
    <lineage>
        <taxon>Eukaryota</taxon>
        <taxon>Fungi</taxon>
        <taxon>Dikarya</taxon>
        <taxon>Basidiomycota</taxon>
        <taxon>Ustilaginomycotina</taxon>
        <taxon>Malasseziomycetes</taxon>
        <taxon>Malasseziales</taxon>
        <taxon>Malasseziaceae</taxon>
        <taxon>Malassezia</taxon>
    </lineage>
</organism>
<dbReference type="GO" id="GO:0005773">
    <property type="term" value="C:vacuole"/>
    <property type="evidence" value="ECO:0007669"/>
    <property type="project" value="GOC"/>
</dbReference>
<dbReference type="InterPro" id="IPR052292">
    <property type="entry name" value="Glucose_repression_reg"/>
</dbReference>
<feature type="region of interest" description="Disordered" evidence="1">
    <location>
        <begin position="1"/>
        <end position="25"/>
    </location>
</feature>
<keyword evidence="4" id="KW-1185">Reference proteome</keyword>
<gene>
    <name evidence="3" type="primary">REG1</name>
    <name evidence="3" type="ORF">MBRA1_003384</name>
</gene>
<protein>
    <submittedName>
        <fullName evidence="3">Protein phosphatase regulator</fullName>
    </submittedName>
</protein>
<dbReference type="Pfam" id="PF08550">
    <property type="entry name" value="GATA_AreA"/>
    <property type="match status" value="1"/>
</dbReference>
<feature type="compositionally biased region" description="Polar residues" evidence="1">
    <location>
        <begin position="337"/>
        <end position="353"/>
    </location>
</feature>
<evidence type="ECO:0000259" key="2">
    <source>
        <dbReference type="Pfam" id="PF08550"/>
    </source>
</evidence>
<feature type="compositionally biased region" description="Pro residues" evidence="1">
    <location>
        <begin position="370"/>
        <end position="379"/>
    </location>
</feature>
<feature type="region of interest" description="Disordered" evidence="1">
    <location>
        <begin position="228"/>
        <end position="487"/>
    </location>
</feature>
<dbReference type="GO" id="GO:0007039">
    <property type="term" value="P:protein catabolic process in the vacuole"/>
    <property type="evidence" value="ECO:0007669"/>
    <property type="project" value="TreeGrafter"/>
</dbReference>
<evidence type="ECO:0000313" key="4">
    <source>
        <dbReference type="Proteomes" id="UP001216638"/>
    </source>
</evidence>
<name>A0AAF0IR54_9BASI</name>
<dbReference type="Proteomes" id="UP001216638">
    <property type="component" value="Chromosome 4"/>
</dbReference>
<feature type="domain" description="Nitrogen regulatory protein areA GATA-like" evidence="2">
    <location>
        <begin position="47"/>
        <end position="74"/>
    </location>
</feature>
<accession>A0AAF0IR54</accession>
<dbReference type="PANTHER" id="PTHR28051">
    <property type="entry name" value="PROTEIN MTL1-RELATED"/>
    <property type="match status" value="1"/>
</dbReference>
<proteinExistence type="predicted"/>
<feature type="compositionally biased region" description="Basic and acidic residues" evidence="1">
    <location>
        <begin position="433"/>
        <end position="445"/>
    </location>
</feature>
<reference evidence="3" key="1">
    <citation type="submission" date="2023-03" db="EMBL/GenBank/DDBJ databases">
        <title>Mating type loci evolution in Malassezia.</title>
        <authorList>
            <person name="Coelho M.A."/>
        </authorList>
    </citation>
    <scope>NUCLEOTIDE SEQUENCE</scope>
    <source>
        <strain evidence="3">CBS 14135</strain>
    </source>
</reference>
<dbReference type="EMBL" id="CP119954">
    <property type="protein sequence ID" value="WFC96721.1"/>
    <property type="molecule type" value="Genomic_DNA"/>
</dbReference>
<dbReference type="PANTHER" id="PTHR28051:SF1">
    <property type="entry name" value="PROTEIN MTL1-RELATED"/>
    <property type="match status" value="1"/>
</dbReference>
<dbReference type="InterPro" id="IPR013860">
    <property type="entry name" value="AreA_GATA"/>
</dbReference>
<feature type="compositionally biased region" description="Acidic residues" evidence="1">
    <location>
        <begin position="289"/>
        <end position="299"/>
    </location>
</feature>
<evidence type="ECO:0000313" key="3">
    <source>
        <dbReference type="EMBL" id="WFC96721.1"/>
    </source>
</evidence>